<name>A0A1I2AHU6_9ACTN</name>
<organism evidence="1 2">
    <name type="scientific">Actinacidiphila alni</name>
    <dbReference type="NCBI Taxonomy" id="380248"/>
    <lineage>
        <taxon>Bacteria</taxon>
        <taxon>Bacillati</taxon>
        <taxon>Actinomycetota</taxon>
        <taxon>Actinomycetes</taxon>
        <taxon>Kitasatosporales</taxon>
        <taxon>Streptomycetaceae</taxon>
        <taxon>Actinacidiphila</taxon>
    </lineage>
</organism>
<dbReference type="EMBL" id="FONG01000003">
    <property type="protein sequence ID" value="SFE43575.1"/>
    <property type="molecule type" value="Genomic_DNA"/>
</dbReference>
<protein>
    <submittedName>
        <fullName evidence="1">Uncharacterized protein</fullName>
    </submittedName>
</protein>
<evidence type="ECO:0000313" key="1">
    <source>
        <dbReference type="EMBL" id="SFE43575.1"/>
    </source>
</evidence>
<proteinExistence type="predicted"/>
<keyword evidence="2" id="KW-1185">Reference proteome</keyword>
<accession>A0A1I2AHU6</accession>
<evidence type="ECO:0000313" key="2">
    <source>
        <dbReference type="Proteomes" id="UP000199323"/>
    </source>
</evidence>
<dbReference type="AlphaFoldDB" id="A0A1I2AHU6"/>
<sequence>MSASASRYVVARIRPGRTFGVYDRRFREFCGFPRQPGGPGWYIERGTVEGAREWLNQCYALWDSGEIRAPENWRPLEGPYATARERTQPKP</sequence>
<gene>
    <name evidence="1" type="ORF">SAMN05216251_10395</name>
</gene>
<reference evidence="1 2" key="1">
    <citation type="submission" date="2016-10" db="EMBL/GenBank/DDBJ databases">
        <authorList>
            <person name="de Groot N.N."/>
        </authorList>
    </citation>
    <scope>NUCLEOTIDE SEQUENCE [LARGE SCALE GENOMIC DNA]</scope>
    <source>
        <strain evidence="1 2">CGMCC 4.3510</strain>
    </source>
</reference>
<dbReference type="Proteomes" id="UP000199323">
    <property type="component" value="Unassembled WGS sequence"/>
</dbReference>